<dbReference type="PANTHER" id="PTHR42759">
    <property type="entry name" value="MOXR FAMILY PROTEIN"/>
    <property type="match status" value="1"/>
</dbReference>
<dbReference type="CDD" id="cd00009">
    <property type="entry name" value="AAA"/>
    <property type="match status" value="1"/>
</dbReference>
<dbReference type="SMART" id="SM00382">
    <property type="entry name" value="AAA"/>
    <property type="match status" value="1"/>
</dbReference>
<accession>A0AAJ0XEJ8</accession>
<comment type="caution">
    <text evidence="5">The sequence shown here is derived from an EMBL/GenBank/DDBJ whole genome shotgun (WGS) entry which is preliminary data.</text>
</comment>
<dbReference type="AlphaFoldDB" id="A0AAJ0XEJ8"/>
<dbReference type="InterPro" id="IPR027417">
    <property type="entry name" value="P-loop_NTPase"/>
</dbReference>
<evidence type="ECO:0000313" key="5">
    <source>
        <dbReference type="EMBL" id="MBK5929894.1"/>
    </source>
</evidence>
<proteinExistence type="inferred from homology"/>
<dbReference type="GO" id="GO:0005524">
    <property type="term" value="F:ATP binding"/>
    <property type="evidence" value="ECO:0007669"/>
    <property type="project" value="UniProtKB-KW"/>
</dbReference>
<dbReference type="GO" id="GO:0016887">
    <property type="term" value="F:ATP hydrolysis activity"/>
    <property type="evidence" value="ECO:0007669"/>
    <property type="project" value="InterPro"/>
</dbReference>
<gene>
    <name evidence="5" type="ORF">CCR82_04960</name>
</gene>
<protein>
    <submittedName>
        <fullName evidence="5">CbbQ/NirQ/NorQ/GpvN family protein</fullName>
    </submittedName>
</protein>
<sequence>MSTLHPFPVSTTFDVQAPAELEVMGYADASHPQIPRRQSGYVFRHALLRDVLAYLHESGGDGLFLTGPTGAGKTSLITQIAARLNWPVQSVTCHGRLELHALIGQFVLINGSTQFVHGPLSVAAREGHLLILNESDLMDPSELAGLNDIIEGQPLVIAENGAEVIEPHPRFRVFATGNSVGAGDQTGLYQGVLRQNLAFMDRFRVIEVGYPEPALEHAVLQNAVPSLPTEIVSKMLRVANEIRTLFLGAGHEGGELTVTMSTRTLVRWGLLAATFKGAPKVFEYALTQALTARAEPEQREAIHRIGADVFGDYWQVQTHADL</sequence>
<dbReference type="PANTHER" id="PTHR42759:SF1">
    <property type="entry name" value="MAGNESIUM-CHELATASE SUBUNIT CHLD"/>
    <property type="match status" value="1"/>
</dbReference>
<reference evidence="5" key="1">
    <citation type="submission" date="2017-05" db="EMBL/GenBank/DDBJ databases">
        <authorList>
            <person name="Imhoff J.F."/>
            <person name="Rahn T."/>
            <person name="Kuenzel S."/>
            <person name="Neulinger S.C."/>
        </authorList>
    </citation>
    <scope>NUCLEOTIDE SEQUENCE</scope>
    <source>
        <strain evidence="5">DSM 4395</strain>
    </source>
</reference>
<dbReference type="Gene3D" id="3.40.50.300">
    <property type="entry name" value="P-loop containing nucleotide triphosphate hydrolases"/>
    <property type="match status" value="1"/>
</dbReference>
<reference evidence="5" key="2">
    <citation type="journal article" date="2020" name="Microorganisms">
        <title>Osmotic Adaptation and Compatible Solute Biosynthesis of Phototrophic Bacteria as Revealed from Genome Analyses.</title>
        <authorList>
            <person name="Imhoff J.F."/>
            <person name="Rahn T."/>
            <person name="Kunzel S."/>
            <person name="Keller A."/>
            <person name="Neulinger S.C."/>
        </authorList>
    </citation>
    <scope>NUCLEOTIDE SEQUENCE</scope>
    <source>
        <strain evidence="5">DSM 4395</strain>
    </source>
</reference>
<keyword evidence="6" id="KW-1185">Reference proteome</keyword>
<keyword evidence="3" id="KW-0067">ATP-binding</keyword>
<dbReference type="InterPro" id="IPR050764">
    <property type="entry name" value="CbbQ/NirQ/NorQ/GpvN"/>
</dbReference>
<evidence type="ECO:0000256" key="2">
    <source>
        <dbReference type="ARBA" id="ARBA00022741"/>
    </source>
</evidence>
<dbReference type="Pfam" id="PF07728">
    <property type="entry name" value="AAA_5"/>
    <property type="match status" value="1"/>
</dbReference>
<dbReference type="Proteomes" id="UP001296967">
    <property type="component" value="Unassembled WGS sequence"/>
</dbReference>
<comment type="similarity">
    <text evidence="1">Belongs to the CbbQ/NirQ/NorQ/GpvN family.</text>
</comment>
<name>A0AAJ0XEJ8_HALSE</name>
<dbReference type="EMBL" id="NHSF01000029">
    <property type="protein sequence ID" value="MBK5929894.1"/>
    <property type="molecule type" value="Genomic_DNA"/>
</dbReference>
<feature type="domain" description="AAA+ ATPase" evidence="4">
    <location>
        <begin position="59"/>
        <end position="212"/>
    </location>
</feature>
<dbReference type="InterPro" id="IPR011704">
    <property type="entry name" value="ATPase_dyneun-rel_AAA"/>
</dbReference>
<dbReference type="InterPro" id="IPR003593">
    <property type="entry name" value="AAA+_ATPase"/>
</dbReference>
<dbReference type="RefSeq" id="WP_201244310.1">
    <property type="nucleotide sequence ID" value="NZ_NHSF01000029.1"/>
</dbReference>
<evidence type="ECO:0000256" key="3">
    <source>
        <dbReference type="ARBA" id="ARBA00022840"/>
    </source>
</evidence>
<keyword evidence="2" id="KW-0547">Nucleotide-binding</keyword>
<dbReference type="Pfam" id="PF08406">
    <property type="entry name" value="CbbQ_C"/>
    <property type="match status" value="1"/>
</dbReference>
<evidence type="ECO:0000256" key="1">
    <source>
        <dbReference type="ARBA" id="ARBA00009417"/>
    </source>
</evidence>
<evidence type="ECO:0000259" key="4">
    <source>
        <dbReference type="SMART" id="SM00382"/>
    </source>
</evidence>
<dbReference type="InterPro" id="IPR013615">
    <property type="entry name" value="CbbQ_C"/>
</dbReference>
<evidence type="ECO:0000313" key="6">
    <source>
        <dbReference type="Proteomes" id="UP001296967"/>
    </source>
</evidence>
<organism evidence="5 6">
    <name type="scientific">Halochromatium salexigens</name>
    <name type="common">Chromatium salexigens</name>
    <dbReference type="NCBI Taxonomy" id="49447"/>
    <lineage>
        <taxon>Bacteria</taxon>
        <taxon>Pseudomonadati</taxon>
        <taxon>Pseudomonadota</taxon>
        <taxon>Gammaproteobacteria</taxon>
        <taxon>Chromatiales</taxon>
        <taxon>Chromatiaceae</taxon>
        <taxon>Halochromatium</taxon>
    </lineage>
</organism>
<dbReference type="SUPFAM" id="SSF52540">
    <property type="entry name" value="P-loop containing nucleoside triphosphate hydrolases"/>
    <property type="match status" value="1"/>
</dbReference>